<dbReference type="SUPFAM" id="SSF52402">
    <property type="entry name" value="Adenine nucleotide alpha hydrolases-like"/>
    <property type="match status" value="1"/>
</dbReference>
<comment type="catalytic activity">
    <reaction evidence="11">
        <text>[ThiI sulfur-carrier protein]-S-sulfanyl-L-cysteine + a uridine in tRNA + 2 reduced [2Fe-2S]-[ferredoxin] + ATP + H(+) = [ThiI sulfur-carrier protein]-L-cysteine + a 4-thiouridine in tRNA + 2 oxidized [2Fe-2S]-[ferredoxin] + AMP + diphosphate</text>
        <dbReference type="Rhea" id="RHEA:24176"/>
        <dbReference type="Rhea" id="RHEA-COMP:10000"/>
        <dbReference type="Rhea" id="RHEA-COMP:10001"/>
        <dbReference type="Rhea" id="RHEA-COMP:13337"/>
        <dbReference type="Rhea" id="RHEA-COMP:13338"/>
        <dbReference type="Rhea" id="RHEA-COMP:13339"/>
        <dbReference type="Rhea" id="RHEA-COMP:13340"/>
        <dbReference type="ChEBI" id="CHEBI:15378"/>
        <dbReference type="ChEBI" id="CHEBI:29950"/>
        <dbReference type="ChEBI" id="CHEBI:30616"/>
        <dbReference type="ChEBI" id="CHEBI:33019"/>
        <dbReference type="ChEBI" id="CHEBI:33737"/>
        <dbReference type="ChEBI" id="CHEBI:33738"/>
        <dbReference type="ChEBI" id="CHEBI:61963"/>
        <dbReference type="ChEBI" id="CHEBI:65315"/>
        <dbReference type="ChEBI" id="CHEBI:136798"/>
        <dbReference type="ChEBI" id="CHEBI:456215"/>
        <dbReference type="EC" id="2.8.1.4"/>
    </reaction>
</comment>
<dbReference type="InterPro" id="IPR001763">
    <property type="entry name" value="Rhodanese-like_dom"/>
</dbReference>
<sequence>MKFIVKLFPEITIKSRSVRQRFCKRLASNLRIQFKDLGEQVAQGAGTEVLSHWDYIEILIHNPAITAEDARDILRRNPGIAYFQQVLEFPLTTAEEIIPHLVAANSERLKGKSFAMRVRRVGQHDFSSLDWERHLGGALMQLTGARSVDLRRPDVQVRLEVRHQKVFIETEREPGMGGYPLGSQEDVVSLMSGGFDSAVATYLTMKRGCKTHFCFFNLGGSAHEIGVRQIAHHIWKQYGSVAKVYFVSVPFDEVVAEILTKVNHSLMGVILKRMMMRAGNRVASRLHVNTLVTGESIAQVSSQTLTNLNIIDNASERLVVRPLIVSDKQDIINQAKAIGTFDMAASMPEYCGVISDRPTVKARPDKVLEEEAKLDMEVIRRAIERSQVLKIDQVLKDLKPQAELDQFEAKEDAVVIDIRHPTEQEKSPLTLDAEVVHIPFYQLSTRFPELDQEQQYLLYCDRGVMSKLHALYLHDAGHVNVGVYGSK</sequence>
<keyword evidence="5 11" id="KW-0547">Nucleotide-binding</keyword>
<feature type="domain" description="THUMP" evidence="13">
    <location>
        <begin position="68"/>
        <end position="172"/>
    </location>
</feature>
<feature type="binding site" evidence="11">
    <location>
        <position position="272"/>
    </location>
    <ligand>
        <name>ATP</name>
        <dbReference type="ChEBI" id="CHEBI:30616"/>
    </ligand>
</feature>
<gene>
    <name evidence="11" type="primary">thiI</name>
    <name evidence="14" type="ORF">C4K68_23000</name>
</gene>
<evidence type="ECO:0000313" key="14">
    <source>
        <dbReference type="EMBL" id="PPC74867.1"/>
    </source>
</evidence>
<dbReference type="SUPFAM" id="SSF52821">
    <property type="entry name" value="Rhodanese/Cell cycle control phosphatase"/>
    <property type="match status" value="1"/>
</dbReference>
<dbReference type="SUPFAM" id="SSF143437">
    <property type="entry name" value="THUMP domain-like"/>
    <property type="match status" value="1"/>
</dbReference>
<protein>
    <recommendedName>
        <fullName evidence="11">tRNA sulfurtransferase</fullName>
        <ecNumber evidence="11">2.8.1.4</ecNumber>
    </recommendedName>
    <alternativeName>
        <fullName evidence="11">Sulfur carrier protein ThiS sulfurtransferase</fullName>
    </alternativeName>
    <alternativeName>
        <fullName evidence="11">Thiamine biosynthesis protein ThiI</fullName>
    </alternativeName>
    <alternativeName>
        <fullName evidence="11">tRNA 4-thiouridine synthase</fullName>
    </alternativeName>
</protein>
<dbReference type="Pfam" id="PF02926">
    <property type="entry name" value="THUMP"/>
    <property type="match status" value="1"/>
</dbReference>
<dbReference type="NCBIfam" id="TIGR00342">
    <property type="entry name" value="tRNA uracil 4-sulfurtransferase ThiI"/>
    <property type="match status" value="1"/>
</dbReference>
<dbReference type="GO" id="GO:0052837">
    <property type="term" value="P:thiazole biosynthetic process"/>
    <property type="evidence" value="ECO:0007669"/>
    <property type="project" value="InterPro"/>
</dbReference>
<keyword evidence="9" id="KW-1015">Disulfide bond</keyword>
<dbReference type="GO" id="GO:0009229">
    <property type="term" value="P:thiamine diphosphate biosynthetic process"/>
    <property type="evidence" value="ECO:0007669"/>
    <property type="project" value="UniProtKB-UniRule"/>
</dbReference>
<keyword evidence="8 11" id="KW-0784">Thiamine biosynthesis</keyword>
<evidence type="ECO:0000256" key="10">
    <source>
        <dbReference type="ARBA" id="ARBA00023284"/>
    </source>
</evidence>
<dbReference type="HAMAP" id="MF_00021">
    <property type="entry name" value="ThiI"/>
    <property type="match status" value="1"/>
</dbReference>
<dbReference type="Pfam" id="PF00581">
    <property type="entry name" value="Rhodanese"/>
    <property type="match status" value="1"/>
</dbReference>
<accession>A0A2S5KJ70</accession>
<dbReference type="GO" id="GO:0000049">
    <property type="term" value="F:tRNA binding"/>
    <property type="evidence" value="ECO:0007669"/>
    <property type="project" value="UniProtKB-UniRule"/>
</dbReference>
<feature type="binding site" evidence="11">
    <location>
        <begin position="190"/>
        <end position="191"/>
    </location>
    <ligand>
        <name>ATP</name>
        <dbReference type="ChEBI" id="CHEBI:30616"/>
    </ligand>
</feature>
<dbReference type="GO" id="GO:0002937">
    <property type="term" value="P:tRNA 4-thiouridine biosynthesis"/>
    <property type="evidence" value="ECO:0007669"/>
    <property type="project" value="TreeGrafter"/>
</dbReference>
<dbReference type="InterPro" id="IPR049962">
    <property type="entry name" value="THUMP_ThiI"/>
</dbReference>
<dbReference type="PROSITE" id="PS51165">
    <property type="entry name" value="THUMP"/>
    <property type="match status" value="1"/>
</dbReference>
<comment type="caution">
    <text evidence="14">The sequence shown here is derived from an EMBL/GenBank/DDBJ whole genome shotgun (WGS) entry which is preliminary data.</text>
</comment>
<dbReference type="GO" id="GO:0140741">
    <property type="term" value="F:tRNA-uracil-4 sulfurtransferase activity"/>
    <property type="evidence" value="ECO:0007669"/>
    <property type="project" value="UniProtKB-EC"/>
</dbReference>
<organism evidence="14 15">
    <name type="scientific">Proteobacteria bacterium 228</name>
    <dbReference type="NCBI Taxonomy" id="2083153"/>
    <lineage>
        <taxon>Bacteria</taxon>
        <taxon>Pseudomonadati</taxon>
        <taxon>Pseudomonadota</taxon>
    </lineage>
</organism>
<dbReference type="EMBL" id="PRLP01000122">
    <property type="protein sequence ID" value="PPC74867.1"/>
    <property type="molecule type" value="Genomic_DNA"/>
</dbReference>
<dbReference type="Pfam" id="PF02568">
    <property type="entry name" value="ThiI"/>
    <property type="match status" value="1"/>
</dbReference>
<dbReference type="InterPro" id="IPR050102">
    <property type="entry name" value="tRNA_sulfurtransferase_ThiI"/>
</dbReference>
<comment type="function">
    <text evidence="11">Catalyzes the ATP-dependent transfer of a sulfur to tRNA to produce 4-thiouridine in position 8 of tRNAs, which functions as a near-UV photosensor. Also catalyzes the transfer of sulfur to the sulfur carrier protein ThiS, forming ThiS-thiocarboxylate. This is a step in the synthesis of thiazole, in the thiamine biosynthesis pathway. The sulfur is donated as persulfide by IscS.</text>
</comment>
<proteinExistence type="inferred from homology"/>
<dbReference type="CDD" id="cd11716">
    <property type="entry name" value="THUMP_ThiI"/>
    <property type="match status" value="1"/>
</dbReference>
<dbReference type="InterPro" id="IPR049961">
    <property type="entry name" value="ThiI_N"/>
</dbReference>
<dbReference type="Gene3D" id="3.40.50.620">
    <property type="entry name" value="HUPs"/>
    <property type="match status" value="1"/>
</dbReference>
<dbReference type="GO" id="GO:0005524">
    <property type="term" value="F:ATP binding"/>
    <property type="evidence" value="ECO:0007669"/>
    <property type="project" value="UniProtKB-UniRule"/>
</dbReference>
<evidence type="ECO:0000256" key="7">
    <source>
        <dbReference type="ARBA" id="ARBA00022884"/>
    </source>
</evidence>
<dbReference type="InterPro" id="IPR004114">
    <property type="entry name" value="THUMP_dom"/>
</dbReference>
<keyword evidence="3 11" id="KW-0820">tRNA-binding</keyword>
<dbReference type="InterPro" id="IPR036873">
    <property type="entry name" value="Rhodanese-like_dom_sf"/>
</dbReference>
<comment type="caution">
    <text evidence="11">Lacks conserved residue(s) required for the propagation of feature annotation.</text>
</comment>
<dbReference type="SMART" id="SM00981">
    <property type="entry name" value="THUMP"/>
    <property type="match status" value="1"/>
</dbReference>
<evidence type="ECO:0000256" key="2">
    <source>
        <dbReference type="ARBA" id="ARBA00022490"/>
    </source>
</evidence>
<feature type="active site" description="Cysteine persulfide intermediate" evidence="11">
    <location>
        <position position="460"/>
    </location>
</feature>
<feature type="domain" description="Rhodanese" evidence="12">
    <location>
        <begin position="409"/>
        <end position="487"/>
    </location>
</feature>
<dbReference type="PANTHER" id="PTHR43209">
    <property type="entry name" value="TRNA SULFURTRANSFERASE"/>
    <property type="match status" value="1"/>
</dbReference>
<name>A0A2S5KJ70_9PROT</name>
<evidence type="ECO:0000256" key="11">
    <source>
        <dbReference type="HAMAP-Rule" id="MF_00021"/>
    </source>
</evidence>
<evidence type="ECO:0000256" key="1">
    <source>
        <dbReference type="ARBA" id="ARBA00004496"/>
    </source>
</evidence>
<dbReference type="PANTHER" id="PTHR43209:SF1">
    <property type="entry name" value="TRNA SULFURTRANSFERASE"/>
    <property type="match status" value="1"/>
</dbReference>
<dbReference type="InterPro" id="IPR020536">
    <property type="entry name" value="ThiI_AANH"/>
</dbReference>
<reference evidence="14 15" key="1">
    <citation type="submission" date="2018-02" db="EMBL/GenBank/DDBJ databases">
        <title>novel marine gammaproteobacteria from coastal saline agro ecosystem.</title>
        <authorList>
            <person name="Krishnan R."/>
            <person name="Ramesh Kumar N."/>
        </authorList>
    </citation>
    <scope>NUCLEOTIDE SEQUENCE [LARGE SCALE GENOMIC DNA]</scope>
    <source>
        <strain evidence="14 15">228</strain>
    </source>
</reference>
<evidence type="ECO:0000256" key="5">
    <source>
        <dbReference type="ARBA" id="ARBA00022741"/>
    </source>
</evidence>
<dbReference type="InterPro" id="IPR026340">
    <property type="entry name" value="THII_Thiazole_biosynth_dom"/>
</dbReference>
<dbReference type="UniPathway" id="UPA00060"/>
<dbReference type="OrthoDB" id="9773948at2"/>
<keyword evidence="10" id="KW-0676">Redox-active center</keyword>
<dbReference type="Gene3D" id="3.30.2130.30">
    <property type="match status" value="1"/>
</dbReference>
<feature type="binding site" evidence="11">
    <location>
        <position position="294"/>
    </location>
    <ligand>
        <name>ATP</name>
        <dbReference type="ChEBI" id="CHEBI:30616"/>
    </ligand>
</feature>
<comment type="pathway">
    <text evidence="11">Cofactor biosynthesis; thiamine diphosphate biosynthesis.</text>
</comment>
<evidence type="ECO:0000256" key="9">
    <source>
        <dbReference type="ARBA" id="ARBA00023157"/>
    </source>
</evidence>
<keyword evidence="6 11" id="KW-0067">ATP-binding</keyword>
<keyword evidence="4 11" id="KW-0808">Transferase</keyword>
<feature type="binding site" evidence="11">
    <location>
        <position position="303"/>
    </location>
    <ligand>
        <name>ATP</name>
        <dbReference type="ChEBI" id="CHEBI:30616"/>
    </ligand>
</feature>
<evidence type="ECO:0000259" key="13">
    <source>
        <dbReference type="PROSITE" id="PS51165"/>
    </source>
</evidence>
<dbReference type="InterPro" id="IPR014729">
    <property type="entry name" value="Rossmann-like_a/b/a_fold"/>
</dbReference>
<dbReference type="GO" id="GO:0009228">
    <property type="term" value="P:thiamine biosynthetic process"/>
    <property type="evidence" value="ECO:0007669"/>
    <property type="project" value="UniProtKB-KW"/>
</dbReference>
<dbReference type="CDD" id="cd01712">
    <property type="entry name" value="PPase_ThiI"/>
    <property type="match status" value="1"/>
</dbReference>
<dbReference type="NCBIfam" id="TIGR04271">
    <property type="entry name" value="ThiI_C_thiazole"/>
    <property type="match status" value="1"/>
</dbReference>
<evidence type="ECO:0000256" key="6">
    <source>
        <dbReference type="ARBA" id="ARBA00022840"/>
    </source>
</evidence>
<dbReference type="PROSITE" id="PS50206">
    <property type="entry name" value="RHODANESE_3"/>
    <property type="match status" value="1"/>
</dbReference>
<dbReference type="GO" id="GO:0004810">
    <property type="term" value="F:CCA tRNA nucleotidyltransferase activity"/>
    <property type="evidence" value="ECO:0007669"/>
    <property type="project" value="InterPro"/>
</dbReference>
<evidence type="ECO:0000313" key="15">
    <source>
        <dbReference type="Proteomes" id="UP000238196"/>
    </source>
</evidence>
<keyword evidence="2 11" id="KW-0963">Cytoplasm</keyword>
<comment type="subcellular location">
    <subcellularLocation>
        <location evidence="1 11">Cytoplasm</location>
    </subcellularLocation>
</comment>
<dbReference type="GO" id="GO:0005829">
    <property type="term" value="C:cytosol"/>
    <property type="evidence" value="ECO:0007669"/>
    <property type="project" value="TreeGrafter"/>
</dbReference>
<keyword evidence="7 11" id="KW-0694">RNA-binding</keyword>
<dbReference type="InterPro" id="IPR003720">
    <property type="entry name" value="tRNA_STrfase"/>
</dbReference>
<evidence type="ECO:0000256" key="3">
    <source>
        <dbReference type="ARBA" id="ARBA00022555"/>
    </source>
</evidence>
<dbReference type="Gene3D" id="3.40.250.10">
    <property type="entry name" value="Rhodanese-like domain"/>
    <property type="match status" value="1"/>
</dbReference>
<dbReference type="Proteomes" id="UP000238196">
    <property type="component" value="Unassembled WGS sequence"/>
</dbReference>
<evidence type="ECO:0000259" key="12">
    <source>
        <dbReference type="PROSITE" id="PS50206"/>
    </source>
</evidence>
<dbReference type="AlphaFoldDB" id="A0A2S5KJ70"/>
<evidence type="ECO:0000256" key="4">
    <source>
        <dbReference type="ARBA" id="ARBA00022679"/>
    </source>
</evidence>
<dbReference type="EC" id="2.8.1.4" evidence="11"/>
<comment type="similarity">
    <text evidence="11">Belongs to the ThiI family.</text>
</comment>
<comment type="catalytic activity">
    <reaction evidence="11">
        <text>[ThiS sulfur-carrier protein]-C-terminal Gly-Gly-AMP + S-sulfanyl-L-cysteinyl-[cysteine desulfurase] + AH2 = [ThiS sulfur-carrier protein]-C-terminal-Gly-aminoethanethioate + L-cysteinyl-[cysteine desulfurase] + A + AMP + 2 H(+)</text>
        <dbReference type="Rhea" id="RHEA:43340"/>
        <dbReference type="Rhea" id="RHEA-COMP:12157"/>
        <dbReference type="Rhea" id="RHEA-COMP:12158"/>
        <dbReference type="Rhea" id="RHEA-COMP:12910"/>
        <dbReference type="Rhea" id="RHEA-COMP:19908"/>
        <dbReference type="ChEBI" id="CHEBI:13193"/>
        <dbReference type="ChEBI" id="CHEBI:15378"/>
        <dbReference type="ChEBI" id="CHEBI:17499"/>
        <dbReference type="ChEBI" id="CHEBI:29950"/>
        <dbReference type="ChEBI" id="CHEBI:61963"/>
        <dbReference type="ChEBI" id="CHEBI:90618"/>
        <dbReference type="ChEBI" id="CHEBI:232372"/>
        <dbReference type="ChEBI" id="CHEBI:456215"/>
    </reaction>
</comment>
<evidence type="ECO:0000256" key="8">
    <source>
        <dbReference type="ARBA" id="ARBA00022977"/>
    </source>
</evidence>